<dbReference type="HOGENOM" id="CLU_289933_0_0_1"/>
<feature type="region of interest" description="Disordered" evidence="1">
    <location>
        <begin position="396"/>
        <end position="430"/>
    </location>
</feature>
<dbReference type="Proteomes" id="UP000013827">
    <property type="component" value="Unassembled WGS sequence"/>
</dbReference>
<dbReference type="PaxDb" id="2903-EOD13502"/>
<feature type="compositionally biased region" description="Polar residues" evidence="1">
    <location>
        <begin position="723"/>
        <end position="733"/>
    </location>
</feature>
<dbReference type="SUPFAM" id="SSF51735">
    <property type="entry name" value="NAD(P)-binding Rossmann-fold domains"/>
    <property type="match status" value="1"/>
</dbReference>
<keyword evidence="3" id="KW-1185">Reference proteome</keyword>
<dbReference type="Pfam" id="PF13561">
    <property type="entry name" value="adh_short_C2"/>
    <property type="match status" value="1"/>
</dbReference>
<reference evidence="2" key="2">
    <citation type="submission" date="2024-10" db="UniProtKB">
        <authorList>
            <consortium name="EnsemblProtists"/>
        </authorList>
    </citation>
    <scope>IDENTIFICATION</scope>
</reference>
<dbReference type="KEGG" id="ehx:EMIHUDRAFT_103805"/>
<dbReference type="GO" id="GO:0016491">
    <property type="term" value="F:oxidoreductase activity"/>
    <property type="evidence" value="ECO:0007669"/>
    <property type="project" value="TreeGrafter"/>
</dbReference>
<dbReference type="STRING" id="2903.R1BUW5"/>
<dbReference type="GeneID" id="17259638"/>
<dbReference type="eggNOG" id="ENOG502QU6Z">
    <property type="taxonomic scope" value="Eukaryota"/>
</dbReference>
<reference evidence="3" key="1">
    <citation type="journal article" date="2013" name="Nature">
        <title>Pan genome of the phytoplankton Emiliania underpins its global distribution.</title>
        <authorList>
            <person name="Read B.A."/>
            <person name="Kegel J."/>
            <person name="Klute M.J."/>
            <person name="Kuo A."/>
            <person name="Lefebvre S.C."/>
            <person name="Maumus F."/>
            <person name="Mayer C."/>
            <person name="Miller J."/>
            <person name="Monier A."/>
            <person name="Salamov A."/>
            <person name="Young J."/>
            <person name="Aguilar M."/>
            <person name="Claverie J.M."/>
            <person name="Frickenhaus S."/>
            <person name="Gonzalez K."/>
            <person name="Herman E.K."/>
            <person name="Lin Y.C."/>
            <person name="Napier J."/>
            <person name="Ogata H."/>
            <person name="Sarno A.F."/>
            <person name="Shmutz J."/>
            <person name="Schroeder D."/>
            <person name="de Vargas C."/>
            <person name="Verret F."/>
            <person name="von Dassow P."/>
            <person name="Valentin K."/>
            <person name="Van de Peer Y."/>
            <person name="Wheeler G."/>
            <person name="Dacks J.B."/>
            <person name="Delwiche C.F."/>
            <person name="Dyhrman S.T."/>
            <person name="Glockner G."/>
            <person name="John U."/>
            <person name="Richards T."/>
            <person name="Worden A.Z."/>
            <person name="Zhang X."/>
            <person name="Grigoriev I.V."/>
            <person name="Allen A.E."/>
            <person name="Bidle K."/>
            <person name="Borodovsky M."/>
            <person name="Bowler C."/>
            <person name="Brownlee C."/>
            <person name="Cock J.M."/>
            <person name="Elias M."/>
            <person name="Gladyshev V.N."/>
            <person name="Groth M."/>
            <person name="Guda C."/>
            <person name="Hadaegh A."/>
            <person name="Iglesias-Rodriguez M.D."/>
            <person name="Jenkins J."/>
            <person name="Jones B.M."/>
            <person name="Lawson T."/>
            <person name="Leese F."/>
            <person name="Lindquist E."/>
            <person name="Lobanov A."/>
            <person name="Lomsadze A."/>
            <person name="Malik S.B."/>
            <person name="Marsh M.E."/>
            <person name="Mackinder L."/>
            <person name="Mock T."/>
            <person name="Mueller-Roeber B."/>
            <person name="Pagarete A."/>
            <person name="Parker M."/>
            <person name="Probert I."/>
            <person name="Quesneville H."/>
            <person name="Raines C."/>
            <person name="Rensing S.A."/>
            <person name="Riano-Pachon D.M."/>
            <person name="Richier S."/>
            <person name="Rokitta S."/>
            <person name="Shiraiwa Y."/>
            <person name="Soanes D.M."/>
            <person name="van der Giezen M."/>
            <person name="Wahlund T.M."/>
            <person name="Williams B."/>
            <person name="Wilson W."/>
            <person name="Wolfe G."/>
            <person name="Wurch L.L."/>
        </authorList>
    </citation>
    <scope>NUCLEOTIDE SEQUENCE</scope>
</reference>
<evidence type="ECO:0000313" key="3">
    <source>
        <dbReference type="Proteomes" id="UP000013827"/>
    </source>
</evidence>
<proteinExistence type="predicted"/>
<dbReference type="GO" id="GO:0005737">
    <property type="term" value="C:cytoplasm"/>
    <property type="evidence" value="ECO:0007669"/>
    <property type="project" value="TreeGrafter"/>
</dbReference>
<organism evidence="2 3">
    <name type="scientific">Emiliania huxleyi (strain CCMP1516)</name>
    <dbReference type="NCBI Taxonomy" id="280463"/>
    <lineage>
        <taxon>Eukaryota</taxon>
        <taxon>Haptista</taxon>
        <taxon>Haptophyta</taxon>
        <taxon>Prymnesiophyceae</taxon>
        <taxon>Isochrysidales</taxon>
        <taxon>Noelaerhabdaceae</taxon>
        <taxon>Emiliania</taxon>
    </lineage>
</organism>
<evidence type="ECO:0008006" key="4">
    <source>
        <dbReference type="Google" id="ProtNLM"/>
    </source>
</evidence>
<evidence type="ECO:0000313" key="2">
    <source>
        <dbReference type="EnsemblProtists" id="EOD13502"/>
    </source>
</evidence>
<dbReference type="InterPro" id="IPR051468">
    <property type="entry name" value="Fungal_SecMetab_SDRs"/>
</dbReference>
<name>A0A0D3IQG7_EMIH1</name>
<sequence>MRERTPRGLNRLPAHSFSLRIAPIAAALLVASIYRQYCNTSPVVGRLPAGRWPCPSAPVPYDHGQVTISSAGAAVLERAARFFASDQQTGATKFCCCNDGKAHALAPAGATCIDVCEQARGMRKTNIESYYGGRSRLDPVCQVSLRSECPAYETLPCEHRYRREYPIRWVVTARVVGSAGVHETTVWCYERSYVMFEHVWNRTECDMQDADSEQTMEMCIDGGDGPRWYFTSVNMQERLAACCLPSRESWSGMPCLDECEARVVSRSTAPGGAGPSCWLLLLHPAGRMIGIAIGLRASPDPVGGGGTGRVAQPIDRRRCMLAATSTVSASTDGSEAIITDDELAACIGVLRRLCTAAEGDAAAKPSEAFYTPRLKPLRLALLPLIEDFRSTTGASRIDKIRAGKEKQRERHRREQQQKALDRAATDKTRMRRERLEMLGALESADAPRVPDGAVGMVDGLLLEHRQTGGDSTAPLALPPPGEASGSGEPEARLREAGAEEATEEGASDRGSTEAGLLARGRGEADGEGELLHLRACYICKVRYRRLHHLYGSLCPGCAALNEAKRLQTADLRGRVVLLTGARVKIGFQAALKLLRCGARVLATTRFPVDAAARFAALPDFDRWSANLQIFGLDLRDLEALERFCDFLDATEAHLSDIVNNACQTIRRPAQYYRHLIEKELAPHEAPADHRRCLALHEACFGAAAALAAPASKQLLAPLAAPPQRSQGELSQGVPQGGRLVGAPADGAGSAAPAAAVPSALWSQLPVWGAPADGGEAGEAGEAGGEEAAALFPAGAHDVNGQQLDLRTTNSWLLRLGQVLAINTLAPFILNSRLRALLQRSPVAARQVVNVSAMEGKFYRYKTANHPHTNMAKAALNMMTRTCAEELAANGVYMNSIDTGWINDENPLQRAARTAEKHHFQTPLDEVDAAARILDPILSAANGEPPVYGRFVKDYQPCEWCLPSRLCALSAFARLRSAASRDRSACACAMAFAKMAGSSSAPSAVIAPSAPVSSSESTSSAPLRTLPFVTTGTESLCLMRATWSRCAGPSRRRIGEPR</sequence>
<dbReference type="InterPro" id="IPR036291">
    <property type="entry name" value="NAD(P)-bd_dom_sf"/>
</dbReference>
<dbReference type="InterPro" id="IPR002347">
    <property type="entry name" value="SDR_fam"/>
</dbReference>
<dbReference type="AlphaFoldDB" id="A0A0D3IQG7"/>
<dbReference type="PANTHER" id="PTHR43544">
    <property type="entry name" value="SHORT-CHAIN DEHYDROGENASE/REDUCTASE"/>
    <property type="match status" value="1"/>
</dbReference>
<protein>
    <recommendedName>
        <fullName evidence="4">Oxidoreductase</fullName>
    </recommendedName>
</protein>
<dbReference type="Gene3D" id="3.40.50.720">
    <property type="entry name" value="NAD(P)-binding Rossmann-like Domain"/>
    <property type="match status" value="2"/>
</dbReference>
<feature type="region of interest" description="Disordered" evidence="1">
    <location>
        <begin position="466"/>
        <end position="514"/>
    </location>
</feature>
<evidence type="ECO:0000256" key="1">
    <source>
        <dbReference type="SAM" id="MobiDB-lite"/>
    </source>
</evidence>
<dbReference type="RefSeq" id="XP_005765931.1">
    <property type="nucleotide sequence ID" value="XM_005765874.1"/>
</dbReference>
<dbReference type="EnsemblProtists" id="EOD13502">
    <property type="protein sequence ID" value="EOD13502"/>
    <property type="gene ID" value="EMIHUDRAFT_103805"/>
</dbReference>
<accession>A0A0D3IQG7</accession>
<feature type="region of interest" description="Disordered" evidence="1">
    <location>
        <begin position="721"/>
        <end position="745"/>
    </location>
</feature>
<dbReference type="PANTHER" id="PTHR43544:SF2">
    <property type="entry name" value="OXIDOREDUCTASE"/>
    <property type="match status" value="1"/>
</dbReference>